<proteinExistence type="predicted"/>
<keyword evidence="1" id="KW-1133">Transmembrane helix</keyword>
<sequence length="77" mass="8790">MAQKLSLLKQFLTMIVGILVLYAFLTCAATSNLENALRSFSTASNSISFDVFVYRKIQLNFLDKLVKDYLYDLGMRL</sequence>
<organism evidence="2 3">
    <name type="scientific">Pyrus ussuriensis x Pyrus communis</name>
    <dbReference type="NCBI Taxonomy" id="2448454"/>
    <lineage>
        <taxon>Eukaryota</taxon>
        <taxon>Viridiplantae</taxon>
        <taxon>Streptophyta</taxon>
        <taxon>Embryophyta</taxon>
        <taxon>Tracheophyta</taxon>
        <taxon>Spermatophyta</taxon>
        <taxon>Magnoliopsida</taxon>
        <taxon>eudicotyledons</taxon>
        <taxon>Gunneridae</taxon>
        <taxon>Pentapetalae</taxon>
        <taxon>rosids</taxon>
        <taxon>fabids</taxon>
        <taxon>Rosales</taxon>
        <taxon>Rosaceae</taxon>
        <taxon>Amygdaloideae</taxon>
        <taxon>Maleae</taxon>
        <taxon>Pyrus</taxon>
    </lineage>
</organism>
<name>A0A5N5GRR9_9ROSA</name>
<gene>
    <name evidence="2" type="ORF">D8674_022940</name>
</gene>
<comment type="caution">
    <text evidence="2">The sequence shown here is derived from an EMBL/GenBank/DDBJ whole genome shotgun (WGS) entry which is preliminary data.</text>
</comment>
<keyword evidence="1" id="KW-0472">Membrane</keyword>
<evidence type="ECO:0000256" key="1">
    <source>
        <dbReference type="SAM" id="Phobius"/>
    </source>
</evidence>
<dbReference type="GO" id="GO:0016740">
    <property type="term" value="F:transferase activity"/>
    <property type="evidence" value="ECO:0007669"/>
    <property type="project" value="UniProtKB-KW"/>
</dbReference>
<evidence type="ECO:0000313" key="3">
    <source>
        <dbReference type="Proteomes" id="UP000327157"/>
    </source>
</evidence>
<feature type="transmembrane region" description="Helical" evidence="1">
    <location>
        <begin position="7"/>
        <end position="25"/>
    </location>
</feature>
<reference evidence="2 3" key="3">
    <citation type="submission" date="2019-11" db="EMBL/GenBank/DDBJ databases">
        <title>A de novo genome assembly of a pear dwarfing rootstock.</title>
        <authorList>
            <person name="Wang F."/>
            <person name="Wang J."/>
            <person name="Li S."/>
            <person name="Zhang Y."/>
            <person name="Fang M."/>
            <person name="Ma L."/>
            <person name="Zhao Y."/>
            <person name="Jiang S."/>
        </authorList>
    </citation>
    <scope>NUCLEOTIDE SEQUENCE [LARGE SCALE GENOMIC DNA]</scope>
    <source>
        <strain evidence="2">S2</strain>
        <tissue evidence="2">Leaf</tissue>
    </source>
</reference>
<evidence type="ECO:0000313" key="2">
    <source>
        <dbReference type="EMBL" id="KAB2616352.1"/>
    </source>
</evidence>
<protein>
    <submittedName>
        <fullName evidence="2">Arabinosyltransferase ARAD1</fullName>
    </submittedName>
</protein>
<reference evidence="3" key="2">
    <citation type="submission" date="2019-10" db="EMBL/GenBank/DDBJ databases">
        <title>A de novo genome assembly of a pear dwarfing rootstock.</title>
        <authorList>
            <person name="Wang F."/>
            <person name="Wang J."/>
            <person name="Li S."/>
            <person name="Zhang Y."/>
            <person name="Fang M."/>
            <person name="Ma L."/>
            <person name="Zhao Y."/>
            <person name="Jiang S."/>
        </authorList>
    </citation>
    <scope>NUCLEOTIDE SEQUENCE [LARGE SCALE GENOMIC DNA]</scope>
</reference>
<keyword evidence="3" id="KW-1185">Reference proteome</keyword>
<keyword evidence="1" id="KW-0812">Transmembrane</keyword>
<dbReference type="AlphaFoldDB" id="A0A5N5GRR9"/>
<keyword evidence="2" id="KW-0808">Transferase</keyword>
<dbReference type="Proteomes" id="UP000327157">
    <property type="component" value="Chromosome 3"/>
</dbReference>
<dbReference type="EMBL" id="SMOL01000402">
    <property type="protein sequence ID" value="KAB2616352.1"/>
    <property type="molecule type" value="Genomic_DNA"/>
</dbReference>
<accession>A0A5N5GRR9</accession>
<reference evidence="2 3" key="1">
    <citation type="submission" date="2019-09" db="EMBL/GenBank/DDBJ databases">
        <authorList>
            <person name="Ou C."/>
        </authorList>
    </citation>
    <scope>NUCLEOTIDE SEQUENCE [LARGE SCALE GENOMIC DNA]</scope>
    <source>
        <strain evidence="2">S2</strain>
        <tissue evidence="2">Leaf</tissue>
    </source>
</reference>